<comment type="caution">
    <text evidence="7">The sequence shown here is derived from an EMBL/GenBank/DDBJ whole genome shotgun (WGS) entry which is preliminary data.</text>
</comment>
<keyword evidence="4 6" id="KW-0472">Membrane</keyword>
<accession>A0A643ATV0</accession>
<evidence type="ECO:0000313" key="7">
    <source>
        <dbReference type="EMBL" id="KAB0338058.1"/>
    </source>
</evidence>
<dbReference type="PANTHER" id="PTHR15549:SF26">
    <property type="entry name" value="AXIAL BUDDING PATTERN PROTEIN 2-RELATED"/>
    <property type="match status" value="1"/>
</dbReference>
<keyword evidence="2 6" id="KW-0812">Transmembrane</keyword>
<reference evidence="7 8" key="1">
    <citation type="journal article" date="2019" name="PLoS ONE">
        <title>Genomic analyses reveal an absence of contemporary introgressive admixture between fin whales and blue whales, despite known hybrids.</title>
        <authorList>
            <person name="Westbury M.V."/>
            <person name="Petersen B."/>
            <person name="Lorenzen E.D."/>
        </authorList>
    </citation>
    <scope>NUCLEOTIDE SEQUENCE [LARGE SCALE GENOMIC DNA]</scope>
    <source>
        <strain evidence="7">FinWhale-01</strain>
    </source>
</reference>
<evidence type="ECO:0000256" key="4">
    <source>
        <dbReference type="ARBA" id="ARBA00023136"/>
    </source>
</evidence>
<dbReference type="OrthoDB" id="6152887at2759"/>
<name>A0A643ATV0_BALPH</name>
<evidence type="ECO:0000313" key="8">
    <source>
        <dbReference type="Proteomes" id="UP000437017"/>
    </source>
</evidence>
<organism evidence="7 8">
    <name type="scientific">Balaenoptera physalus</name>
    <name type="common">Fin whale</name>
    <name type="synonym">Balaena physalus</name>
    <dbReference type="NCBI Taxonomy" id="9770"/>
    <lineage>
        <taxon>Eukaryota</taxon>
        <taxon>Metazoa</taxon>
        <taxon>Chordata</taxon>
        <taxon>Craniata</taxon>
        <taxon>Vertebrata</taxon>
        <taxon>Euteleostomi</taxon>
        <taxon>Mammalia</taxon>
        <taxon>Eutheria</taxon>
        <taxon>Laurasiatheria</taxon>
        <taxon>Artiodactyla</taxon>
        <taxon>Whippomorpha</taxon>
        <taxon>Cetacea</taxon>
        <taxon>Mysticeti</taxon>
        <taxon>Balaenopteridae</taxon>
        <taxon>Balaenoptera</taxon>
    </lineage>
</organism>
<evidence type="ECO:0000256" key="6">
    <source>
        <dbReference type="SAM" id="Phobius"/>
    </source>
</evidence>
<feature type="transmembrane region" description="Helical" evidence="6">
    <location>
        <begin position="54"/>
        <end position="76"/>
    </location>
</feature>
<dbReference type="GO" id="GO:0016020">
    <property type="term" value="C:membrane"/>
    <property type="evidence" value="ECO:0007669"/>
    <property type="project" value="UniProtKB-SubCell"/>
</dbReference>
<feature type="non-terminal residue" evidence="7">
    <location>
        <position position="1"/>
    </location>
</feature>
<dbReference type="AlphaFoldDB" id="A0A643ATV0"/>
<evidence type="ECO:0000256" key="2">
    <source>
        <dbReference type="ARBA" id="ARBA00022692"/>
    </source>
</evidence>
<feature type="region of interest" description="Disordered" evidence="5">
    <location>
        <begin position="1"/>
        <end position="32"/>
    </location>
</feature>
<feature type="non-terminal residue" evidence="7">
    <location>
        <position position="82"/>
    </location>
</feature>
<evidence type="ECO:0000256" key="5">
    <source>
        <dbReference type="SAM" id="MobiDB-lite"/>
    </source>
</evidence>
<keyword evidence="8" id="KW-1185">Reference proteome</keyword>
<comment type="subcellular location">
    <subcellularLocation>
        <location evidence="1">Membrane</location>
        <topology evidence="1">Single-pass membrane protein</topology>
    </subcellularLocation>
</comment>
<evidence type="ECO:0000256" key="3">
    <source>
        <dbReference type="ARBA" id="ARBA00022989"/>
    </source>
</evidence>
<gene>
    <name evidence="7" type="ORF">E2I00_007883</name>
</gene>
<dbReference type="Proteomes" id="UP000437017">
    <property type="component" value="Unassembled WGS sequence"/>
</dbReference>
<dbReference type="EMBL" id="SGJD01045487">
    <property type="protein sequence ID" value="KAB0338058.1"/>
    <property type="molecule type" value="Genomic_DNA"/>
</dbReference>
<dbReference type="PANTHER" id="PTHR15549">
    <property type="entry name" value="PAIRED IMMUNOGLOBULIN-LIKE TYPE 2 RECEPTOR"/>
    <property type="match status" value="1"/>
</dbReference>
<proteinExistence type="predicted"/>
<dbReference type="InterPro" id="IPR051694">
    <property type="entry name" value="Immunoregulatory_rcpt-like"/>
</dbReference>
<keyword evidence="3 6" id="KW-1133">Transmembrane helix</keyword>
<dbReference type="GO" id="GO:0042288">
    <property type="term" value="F:MHC class I protein binding"/>
    <property type="evidence" value="ECO:0007669"/>
    <property type="project" value="TreeGrafter"/>
</dbReference>
<evidence type="ECO:0000256" key="1">
    <source>
        <dbReference type="ARBA" id="ARBA00004167"/>
    </source>
</evidence>
<protein>
    <submittedName>
        <fullName evidence="7">Uncharacterized protein</fullName>
    </submittedName>
</protein>
<sequence>PKTPHPTRAKTTIQGPTTTNTTIQGPTTTITTTAGLSVPESKRSSWSWPLSTEATVGLALASAVLITAIVGLIVYLRWKRSK</sequence>
<dbReference type="GO" id="GO:0071944">
    <property type="term" value="C:cell periphery"/>
    <property type="evidence" value="ECO:0007669"/>
    <property type="project" value="UniProtKB-ARBA"/>
</dbReference>
<feature type="compositionally biased region" description="Low complexity" evidence="5">
    <location>
        <begin position="11"/>
        <end position="32"/>
    </location>
</feature>